<dbReference type="SUPFAM" id="SSF52540">
    <property type="entry name" value="P-loop containing nucleoside triphosphate hydrolases"/>
    <property type="match status" value="1"/>
</dbReference>
<keyword evidence="5" id="KW-0472">Membrane</keyword>
<name>A0ABQ4AY13_9ACTN</name>
<gene>
    <name evidence="7" type="ORF">Alo02nite_88110</name>
</gene>
<evidence type="ECO:0000313" key="8">
    <source>
        <dbReference type="Proteomes" id="UP000631312"/>
    </source>
</evidence>
<dbReference type="Gene3D" id="3.40.50.300">
    <property type="entry name" value="P-loop containing nucleotide triphosphate hydrolases"/>
    <property type="match status" value="1"/>
</dbReference>
<keyword evidence="4" id="KW-0342">GTP-binding</keyword>
<dbReference type="PANTHER" id="PTHR10465">
    <property type="entry name" value="TRANSMEMBRANE GTPASE FZO1"/>
    <property type="match status" value="1"/>
</dbReference>
<evidence type="ECO:0000256" key="3">
    <source>
        <dbReference type="ARBA" id="ARBA00022801"/>
    </source>
</evidence>
<feature type="domain" description="Dynamin N-terminal" evidence="6">
    <location>
        <begin position="58"/>
        <end position="187"/>
    </location>
</feature>
<organism evidence="7 8">
    <name type="scientific">Actinoplanes lobatus</name>
    <dbReference type="NCBI Taxonomy" id="113568"/>
    <lineage>
        <taxon>Bacteria</taxon>
        <taxon>Bacillati</taxon>
        <taxon>Actinomycetota</taxon>
        <taxon>Actinomycetes</taxon>
        <taxon>Micromonosporales</taxon>
        <taxon>Micromonosporaceae</taxon>
        <taxon>Actinoplanes</taxon>
    </lineage>
</organism>
<dbReference type="Pfam" id="PF00350">
    <property type="entry name" value="Dynamin_N"/>
    <property type="match status" value="1"/>
</dbReference>
<evidence type="ECO:0000256" key="1">
    <source>
        <dbReference type="ARBA" id="ARBA00004370"/>
    </source>
</evidence>
<dbReference type="EMBL" id="BOMP01000179">
    <property type="protein sequence ID" value="GIE45913.1"/>
    <property type="molecule type" value="Genomic_DNA"/>
</dbReference>
<comment type="subcellular location">
    <subcellularLocation>
        <location evidence="1">Membrane</location>
    </subcellularLocation>
</comment>
<comment type="caution">
    <text evidence="7">The sequence shown here is derived from an EMBL/GenBank/DDBJ whole genome shotgun (WGS) entry which is preliminary data.</text>
</comment>
<evidence type="ECO:0000259" key="6">
    <source>
        <dbReference type="Pfam" id="PF00350"/>
    </source>
</evidence>
<proteinExistence type="predicted"/>
<keyword evidence="3" id="KW-0378">Hydrolase</keyword>
<keyword evidence="8" id="KW-1185">Reference proteome</keyword>
<accession>A0ABQ4AY13</accession>
<sequence length="493" mass="52753">MVTLKAYRSGVTSHLSGMSLCDRIRALCADTLDVLPPGPAMEAVAAVRDRLAGRTLRIAVGGRVNAGKSTLVNALLGQRLAATGATETTTLVTWYRHHHQNRVRLALRSGGETLVASAPGGGVPATLPVPVADIEAVVVETPNARLADRYQLVDTPGLDSVSGLDEPAMAALAQADALLYVMPHPGDRDREALESLRATSGRAGLSAANVLGVLSRVDTLSDDDDPWPHAWRTAGGYAIELRGLVAGVVPVVGLLAETAVGDTVTEDDLRRLRLLAEADAEDDVLYSPAALLGADLPGMSGEDRRRLLRLFGMYGLREAARLRDAGVTRSDEMLRSLTASSGIASVTRFIEESFVRSADRLRGVTAITLLERAAWLGDGPEQRHLRARLNELRNHPVMRQAALAPALRDLADGRLTLDEEHADALIRLATGGTDTARLGLPDQAEPAEVAAVADRWTARWRRLEGSPSRLLARHARSARELSEIAFFASRPNS</sequence>
<dbReference type="Proteomes" id="UP000631312">
    <property type="component" value="Unassembled WGS sequence"/>
</dbReference>
<dbReference type="InterPro" id="IPR045063">
    <property type="entry name" value="Dynamin_N"/>
</dbReference>
<dbReference type="InterPro" id="IPR027417">
    <property type="entry name" value="P-loop_NTPase"/>
</dbReference>
<evidence type="ECO:0000313" key="7">
    <source>
        <dbReference type="EMBL" id="GIE45913.1"/>
    </source>
</evidence>
<reference evidence="7 8" key="1">
    <citation type="submission" date="2021-01" db="EMBL/GenBank/DDBJ databases">
        <title>Whole genome shotgun sequence of Actinoplanes lobatus NBRC 12513.</title>
        <authorList>
            <person name="Komaki H."/>
            <person name="Tamura T."/>
        </authorList>
    </citation>
    <scope>NUCLEOTIDE SEQUENCE [LARGE SCALE GENOMIC DNA]</scope>
    <source>
        <strain evidence="7 8">NBRC 12513</strain>
    </source>
</reference>
<keyword evidence="2" id="KW-0547">Nucleotide-binding</keyword>
<evidence type="ECO:0000256" key="5">
    <source>
        <dbReference type="ARBA" id="ARBA00023136"/>
    </source>
</evidence>
<dbReference type="InterPro" id="IPR027094">
    <property type="entry name" value="Mitofusin_fam"/>
</dbReference>
<dbReference type="PANTHER" id="PTHR10465:SF0">
    <property type="entry name" value="SARCALUMENIN"/>
    <property type="match status" value="1"/>
</dbReference>
<evidence type="ECO:0000256" key="2">
    <source>
        <dbReference type="ARBA" id="ARBA00022741"/>
    </source>
</evidence>
<protein>
    <submittedName>
        <fullName evidence="7">Isoniazid inducible gene protein IniC</fullName>
    </submittedName>
</protein>
<evidence type="ECO:0000256" key="4">
    <source>
        <dbReference type="ARBA" id="ARBA00023134"/>
    </source>
</evidence>